<keyword evidence="2" id="KW-1015">Disulfide bond</keyword>
<feature type="signal peptide" evidence="5">
    <location>
        <begin position="1"/>
        <end position="29"/>
    </location>
</feature>
<evidence type="ECO:0000256" key="2">
    <source>
        <dbReference type="ARBA" id="ARBA00023157"/>
    </source>
</evidence>
<dbReference type="Pfam" id="PF01082">
    <property type="entry name" value="Cu2_monooxygen"/>
    <property type="match status" value="1"/>
</dbReference>
<keyword evidence="3" id="KW-0325">Glycoprotein</keyword>
<dbReference type="EMBL" id="CAXLJM020000164">
    <property type="protein sequence ID" value="CAL8146108.1"/>
    <property type="molecule type" value="Genomic_DNA"/>
</dbReference>
<comment type="caution">
    <text evidence="7">The sequence shown here is derived from an EMBL/GenBank/DDBJ whole genome shotgun (WGS) entry which is preliminary data.</text>
</comment>
<dbReference type="PANTHER" id="PTHR10157">
    <property type="entry name" value="DOPAMINE BETA HYDROXYLASE RELATED"/>
    <property type="match status" value="1"/>
</dbReference>
<dbReference type="InterPro" id="IPR000945">
    <property type="entry name" value="DBH-like"/>
</dbReference>
<feature type="region of interest" description="Disordered" evidence="4">
    <location>
        <begin position="650"/>
        <end position="697"/>
    </location>
</feature>
<evidence type="ECO:0000313" key="7">
    <source>
        <dbReference type="EMBL" id="CAL8146108.1"/>
    </source>
</evidence>
<comment type="similarity">
    <text evidence="1">Belongs to the copper type II ascorbate-dependent monooxygenase family.</text>
</comment>
<evidence type="ECO:0000259" key="6">
    <source>
        <dbReference type="PROSITE" id="PS50836"/>
    </source>
</evidence>
<evidence type="ECO:0000256" key="3">
    <source>
        <dbReference type="ARBA" id="ARBA00023180"/>
    </source>
</evidence>
<evidence type="ECO:0000256" key="5">
    <source>
        <dbReference type="SAM" id="SignalP"/>
    </source>
</evidence>
<dbReference type="Gene3D" id="2.60.120.310">
    <property type="entry name" value="Copper type II, ascorbate-dependent monooxygenase, N-terminal domain"/>
    <property type="match status" value="1"/>
</dbReference>
<reference evidence="7 8" key="1">
    <citation type="submission" date="2024-08" db="EMBL/GenBank/DDBJ databases">
        <authorList>
            <person name="Cucini C."/>
            <person name="Frati F."/>
        </authorList>
    </citation>
    <scope>NUCLEOTIDE SEQUENCE [LARGE SCALE GENOMIC DNA]</scope>
</reference>
<evidence type="ECO:0000256" key="1">
    <source>
        <dbReference type="ARBA" id="ARBA00010676"/>
    </source>
</evidence>
<protein>
    <recommendedName>
        <fullName evidence="6">DOMON domain-containing protein</fullName>
    </recommendedName>
</protein>
<dbReference type="Pfam" id="PF03351">
    <property type="entry name" value="DOMON"/>
    <property type="match status" value="1"/>
</dbReference>
<keyword evidence="5" id="KW-0732">Signal</keyword>
<dbReference type="PANTHER" id="PTHR10157:SF23">
    <property type="entry name" value="MOXD1 HOMOLOG 1"/>
    <property type="match status" value="1"/>
</dbReference>
<dbReference type="InterPro" id="IPR014784">
    <property type="entry name" value="Cu2_ascorb_mOase-like_C"/>
</dbReference>
<sequence>MERNAFARRSSQHKLIILLVFTNKLSVFAQNSPSSSPQSSLTFHQREILDNATGLSLEWNLSLESKTILFTIETLRGSAEGNHVALGLTKKGRVEQGADVILTGIGSNGRPFVSDMVTPNGRAVVQDRNQNWILMDSQRLATGGSRITIQRGFDACDEQDMPFNSDLIHLVWGYGSTSSSRTQTDISWRNGSRPIYFLDPIVVRPPPQEDETIQTFRVSRKMLVPARHTSYWCSLHKLNTTLNQKHHIVGFAPYFSNELGRKHVHHQTIHRCIAPPNSDPEDLFEPFVNQPGEECYINNNTHLPRSYCVEYIHEWAVGGKDVPFPDNVGFALGGESSPIEYFLYETHYDNPEVRDDLYLETGVDFVYSSRLKENEGGIMLIGHGPFGQWVMPPMTSEFDLAGHCNPTCTSGMFPPEGVEILVARLHGHLSSRRVRIKHFRDGKELPWILNDDNYDFNFQQWRALYNPVRILPGDQITVQCGYDNTWKNSSATVSGYSTRDEMCVGWLLINKRVDHSYCMSEYPTEKTLARFGIQNMTWDVDLHDRIIHSATNPQNVGLTFTQLVTNVLSNYTIEQRRALEDEQLYSPHGQSCPNFISGGRIQYYLSLLQQELPEGVELPVPAMFGDLKVSDRTIKIGAISSVARYPREVPEYQPETTCSAPREGSGGGEIPPGLASSAATSGGVQLPIRNGDGRLSRPAQYSFRRKSSIWGEPEQFSLPSRGNQLRVEKGWKLNRY</sequence>
<dbReference type="InterPro" id="IPR005018">
    <property type="entry name" value="DOMON_domain"/>
</dbReference>
<dbReference type="Gene3D" id="2.60.120.230">
    <property type="match status" value="1"/>
</dbReference>
<dbReference type="InterPro" id="IPR045266">
    <property type="entry name" value="DOH_DOMON"/>
</dbReference>
<dbReference type="Pfam" id="PF03712">
    <property type="entry name" value="Cu2_monoox_C"/>
    <property type="match status" value="1"/>
</dbReference>
<evidence type="ECO:0000256" key="4">
    <source>
        <dbReference type="SAM" id="MobiDB-lite"/>
    </source>
</evidence>
<dbReference type="InterPro" id="IPR036939">
    <property type="entry name" value="Cu2_ascorb_mOase_N_sf"/>
</dbReference>
<evidence type="ECO:0000313" key="8">
    <source>
        <dbReference type="Proteomes" id="UP001642540"/>
    </source>
</evidence>
<dbReference type="Proteomes" id="UP001642540">
    <property type="component" value="Unassembled WGS sequence"/>
</dbReference>
<dbReference type="InterPro" id="IPR008977">
    <property type="entry name" value="PHM/PNGase_F_dom_sf"/>
</dbReference>
<feature type="chain" id="PRO_5047515150" description="DOMON domain-containing protein" evidence="5">
    <location>
        <begin position="30"/>
        <end position="736"/>
    </location>
</feature>
<proteinExistence type="inferred from homology"/>
<dbReference type="CDD" id="cd09631">
    <property type="entry name" value="DOMON_DOH"/>
    <property type="match status" value="1"/>
</dbReference>
<dbReference type="InterPro" id="IPR024548">
    <property type="entry name" value="Cu2_monoox_C"/>
</dbReference>
<dbReference type="SUPFAM" id="SSF49742">
    <property type="entry name" value="PHM/PNGase F"/>
    <property type="match status" value="2"/>
</dbReference>
<keyword evidence="8" id="KW-1185">Reference proteome</keyword>
<dbReference type="InterPro" id="IPR000323">
    <property type="entry name" value="Cu2_ascorb_mOase_N"/>
</dbReference>
<gene>
    <name evidence="7" type="ORF">ODALV1_LOCUS30706</name>
</gene>
<feature type="domain" description="DOMON" evidence="6">
    <location>
        <begin position="53"/>
        <end position="175"/>
    </location>
</feature>
<name>A0ABP1S7H9_9HEXA</name>
<accession>A0ABP1S7H9</accession>
<dbReference type="PROSITE" id="PS50836">
    <property type="entry name" value="DOMON"/>
    <property type="match status" value="1"/>
</dbReference>
<organism evidence="7 8">
    <name type="scientific">Orchesella dallaii</name>
    <dbReference type="NCBI Taxonomy" id="48710"/>
    <lineage>
        <taxon>Eukaryota</taxon>
        <taxon>Metazoa</taxon>
        <taxon>Ecdysozoa</taxon>
        <taxon>Arthropoda</taxon>
        <taxon>Hexapoda</taxon>
        <taxon>Collembola</taxon>
        <taxon>Entomobryomorpha</taxon>
        <taxon>Entomobryoidea</taxon>
        <taxon>Orchesellidae</taxon>
        <taxon>Orchesellinae</taxon>
        <taxon>Orchesella</taxon>
    </lineage>
</organism>